<feature type="region of interest" description="Disordered" evidence="5">
    <location>
        <begin position="303"/>
        <end position="335"/>
    </location>
</feature>
<dbReference type="Gene3D" id="1.10.10.60">
    <property type="entry name" value="Homeodomain-like"/>
    <property type="match status" value="1"/>
</dbReference>
<keyword evidence="2" id="KW-0238">DNA-binding</keyword>
<dbReference type="InterPro" id="IPR001356">
    <property type="entry name" value="HD"/>
</dbReference>
<evidence type="ECO:0000259" key="6">
    <source>
        <dbReference type="Pfam" id="PF05920"/>
    </source>
</evidence>
<dbReference type="Pfam" id="PF05920">
    <property type="entry name" value="Homeobox_KN"/>
    <property type="match status" value="1"/>
</dbReference>
<dbReference type="GO" id="GO:0006355">
    <property type="term" value="P:regulation of DNA-templated transcription"/>
    <property type="evidence" value="ECO:0007669"/>
    <property type="project" value="InterPro"/>
</dbReference>
<reference evidence="8" key="1">
    <citation type="submission" date="2016-04" db="EMBL/GenBank/DDBJ databases">
        <title>Cloning and sequence analysis of A mating-type in Volvariella volvacea.</title>
        <authorList>
            <person name="Xie B."/>
            <person name="Chen B."/>
        </authorList>
    </citation>
    <scope>NUCLEOTIDE SEQUENCE</scope>
    <source>
        <strain evidence="8">V0032-6</strain>
    </source>
</reference>
<evidence type="ECO:0000256" key="5">
    <source>
        <dbReference type="SAM" id="MobiDB-lite"/>
    </source>
</evidence>
<dbReference type="InterPro" id="IPR009057">
    <property type="entry name" value="Homeodomain-like_sf"/>
</dbReference>
<dbReference type="InterPro" id="IPR024333">
    <property type="entry name" value="Mating-type_A-alpha/beta_1_N"/>
</dbReference>
<keyword evidence="4" id="KW-0539">Nucleus</keyword>
<feature type="domain" description="KN homeodomain" evidence="6">
    <location>
        <begin position="126"/>
        <end position="165"/>
    </location>
</feature>
<evidence type="ECO:0000313" key="8">
    <source>
        <dbReference type="EMBL" id="AOC97528.1"/>
    </source>
</evidence>
<evidence type="ECO:0000259" key="7">
    <source>
        <dbReference type="Pfam" id="PF12731"/>
    </source>
</evidence>
<sequence>MDLDKRLQRQLICAEEAFYDALIQGESSLEKFHSDWTSLSSTVTSSTPFLSPETLEVAHSVSRTIALVATHYMELDATAEKLSQQLAQDTQSILDDDSVSPSPAYSSQFNTHDSIPPPYTKVTYDWLVSNLHNPYPTKKVKQAISTQCQCPEKDIDAWFVDVRRRIGWNKIRKILNNKRDATVAAASQFFGKTNTSMPLDPATIMAFSKMKKIAQSLYSKHVETPLVRELHGSEPPISGEGDVTDSCTTPLPPDTPPELTNLIPSPVASSSDSDECSTPVLPVASELVLGVRARSPINVSSLSSRQLHNDYGSPQRKRKRRLSEAGEMNNKRSRTMPDDRQYVAVSDPAPIHSSSTFPELPYLGDWFSSGLGSYSSVEISDTLDIQLFDYASLQEQIYVTGYEHAPIGTGDSSRDSIDPLDDFDLLCHLPFNNAGLSAFDEGLVNASDAYSLNLFDQDTLSFPAVYQPPLPLNETTNNLRLESYTDQLQALNTTFGNPDPLPTNALLSPIARQ</sequence>
<dbReference type="Pfam" id="PF12731">
    <property type="entry name" value="Mating_N"/>
    <property type="match status" value="1"/>
</dbReference>
<dbReference type="CDD" id="cd00086">
    <property type="entry name" value="homeodomain"/>
    <property type="match status" value="1"/>
</dbReference>
<feature type="region of interest" description="Disordered" evidence="5">
    <location>
        <begin position="90"/>
        <end position="111"/>
    </location>
</feature>
<evidence type="ECO:0000256" key="1">
    <source>
        <dbReference type="ARBA" id="ARBA00005800"/>
    </source>
</evidence>
<protein>
    <submittedName>
        <fullName evidence="8">HD1 protein</fullName>
    </submittedName>
</protein>
<organism evidence="8">
    <name type="scientific">Volvariella volvacea</name>
    <dbReference type="NCBI Taxonomy" id="36659"/>
    <lineage>
        <taxon>Eukaryota</taxon>
        <taxon>Fungi</taxon>
        <taxon>Dikarya</taxon>
        <taxon>Basidiomycota</taxon>
        <taxon>Agaricomycotina</taxon>
        <taxon>Agaricomycetes</taxon>
        <taxon>Agaricomycetidae</taxon>
        <taxon>Agaricales</taxon>
        <taxon>Pluteineae</taxon>
        <taxon>Pluteaceae</taxon>
        <taxon>Volvariella</taxon>
    </lineage>
</organism>
<feature type="region of interest" description="Disordered" evidence="5">
    <location>
        <begin position="231"/>
        <end position="278"/>
    </location>
</feature>
<evidence type="ECO:0000256" key="2">
    <source>
        <dbReference type="ARBA" id="ARBA00023125"/>
    </source>
</evidence>
<name>A0A1B2U727_9AGAR</name>
<keyword evidence="3" id="KW-0371">Homeobox</keyword>
<dbReference type="InterPro" id="IPR008422">
    <property type="entry name" value="KN_HD"/>
</dbReference>
<dbReference type="GO" id="GO:0003677">
    <property type="term" value="F:DNA binding"/>
    <property type="evidence" value="ECO:0007669"/>
    <property type="project" value="UniProtKB-KW"/>
</dbReference>
<dbReference type="AlphaFoldDB" id="A0A1B2U727"/>
<feature type="domain" description="Mating-type protein A-alpha/beta 1 N-terminal" evidence="7">
    <location>
        <begin position="4"/>
        <end position="87"/>
    </location>
</feature>
<dbReference type="EMBL" id="KX022592">
    <property type="protein sequence ID" value="AOC97528.1"/>
    <property type="molecule type" value="Genomic_DNA"/>
</dbReference>
<accession>A0A1B2U727</accession>
<evidence type="ECO:0000256" key="3">
    <source>
        <dbReference type="ARBA" id="ARBA00023155"/>
    </source>
</evidence>
<dbReference type="SUPFAM" id="SSF46689">
    <property type="entry name" value="Homeodomain-like"/>
    <property type="match status" value="1"/>
</dbReference>
<proteinExistence type="inferred from homology"/>
<evidence type="ECO:0000256" key="4">
    <source>
        <dbReference type="ARBA" id="ARBA00023242"/>
    </source>
</evidence>
<comment type="similarity">
    <text evidence="1">Belongs to the TALE/M-ATYP homeobox family.</text>
</comment>